<accession>A0A0L0CQT7</accession>
<proteinExistence type="predicted"/>
<dbReference type="OrthoDB" id="7764597at2759"/>
<reference evidence="1 2" key="1">
    <citation type="journal article" date="2015" name="Nat. Commun.">
        <title>Lucilia cuprina genome unlocks parasitic fly biology to underpin future interventions.</title>
        <authorList>
            <person name="Anstead C.A."/>
            <person name="Korhonen P.K."/>
            <person name="Young N.D."/>
            <person name="Hall R.S."/>
            <person name="Jex A.R."/>
            <person name="Murali S.C."/>
            <person name="Hughes D.S."/>
            <person name="Lee S.F."/>
            <person name="Perry T."/>
            <person name="Stroehlein A.J."/>
            <person name="Ansell B.R."/>
            <person name="Breugelmans B."/>
            <person name="Hofmann A."/>
            <person name="Qu J."/>
            <person name="Dugan S."/>
            <person name="Lee S.L."/>
            <person name="Chao H."/>
            <person name="Dinh H."/>
            <person name="Han Y."/>
            <person name="Doddapaneni H.V."/>
            <person name="Worley K.C."/>
            <person name="Muzny D.M."/>
            <person name="Ioannidis P."/>
            <person name="Waterhouse R.M."/>
            <person name="Zdobnov E.M."/>
            <person name="James P.J."/>
            <person name="Bagnall N.H."/>
            <person name="Kotze A.C."/>
            <person name="Gibbs R.A."/>
            <person name="Richards S."/>
            <person name="Batterham P."/>
            <person name="Gasser R.B."/>
        </authorList>
    </citation>
    <scope>NUCLEOTIDE SEQUENCE [LARGE SCALE GENOMIC DNA]</scope>
    <source>
        <strain evidence="1 2">LS</strain>
        <tissue evidence="1">Full body</tissue>
    </source>
</reference>
<name>A0A0L0CQT7_LUCCU</name>
<keyword evidence="2" id="KW-1185">Reference proteome</keyword>
<comment type="caution">
    <text evidence="1">The sequence shown here is derived from an EMBL/GenBank/DDBJ whole genome shotgun (WGS) entry which is preliminary data.</text>
</comment>
<protein>
    <submittedName>
        <fullName evidence="1">Uncharacterized protein</fullName>
    </submittedName>
</protein>
<gene>
    <name evidence="1" type="ORF">FF38_00522</name>
</gene>
<sequence>MFKLTFPAYCSLSSATLFSQNMFGCRNRFVLLIFSLLCTIIVLTQQAVALTIPTSQRASGSSPSFSTASFSSSESLVMILPQVNASEGKMLSVLEQETSFNNNNDNMAVLVDVLTPGQQVINAVPDKERGDFIMYELAIALKESKEVEELSKGRWLKNLEDVEEFYGKKLTKLENVPIYENFPQDLLQWIEQKFNLTHQNVYNQLRSRSQLLCTSDGVCYNSKNIGCYCCPF</sequence>
<evidence type="ECO:0000313" key="2">
    <source>
        <dbReference type="Proteomes" id="UP000037069"/>
    </source>
</evidence>
<dbReference type="AlphaFoldDB" id="A0A0L0CQT7"/>
<dbReference type="Proteomes" id="UP000037069">
    <property type="component" value="Unassembled WGS sequence"/>
</dbReference>
<organism evidence="1 2">
    <name type="scientific">Lucilia cuprina</name>
    <name type="common">Green bottle fly</name>
    <name type="synonym">Australian sheep blowfly</name>
    <dbReference type="NCBI Taxonomy" id="7375"/>
    <lineage>
        <taxon>Eukaryota</taxon>
        <taxon>Metazoa</taxon>
        <taxon>Ecdysozoa</taxon>
        <taxon>Arthropoda</taxon>
        <taxon>Hexapoda</taxon>
        <taxon>Insecta</taxon>
        <taxon>Pterygota</taxon>
        <taxon>Neoptera</taxon>
        <taxon>Endopterygota</taxon>
        <taxon>Diptera</taxon>
        <taxon>Brachycera</taxon>
        <taxon>Muscomorpha</taxon>
        <taxon>Oestroidea</taxon>
        <taxon>Calliphoridae</taxon>
        <taxon>Luciliinae</taxon>
        <taxon>Lucilia</taxon>
    </lineage>
</organism>
<evidence type="ECO:0000313" key="1">
    <source>
        <dbReference type="EMBL" id="KNC34547.1"/>
    </source>
</evidence>
<dbReference type="EMBL" id="JRES01000052">
    <property type="protein sequence ID" value="KNC34547.1"/>
    <property type="molecule type" value="Genomic_DNA"/>
</dbReference>